<organism evidence="2 3">
    <name type="scientific">Adonisia turfae CCMR0082</name>
    <dbReference type="NCBI Taxonomy" id="2304604"/>
    <lineage>
        <taxon>Bacteria</taxon>
        <taxon>Bacillati</taxon>
        <taxon>Cyanobacteriota</taxon>
        <taxon>Adonisia</taxon>
        <taxon>Adonisia turfae</taxon>
    </lineage>
</organism>
<gene>
    <name evidence="2" type="ORF">D0962_20570</name>
</gene>
<protein>
    <submittedName>
        <fullName evidence="2">Uncharacterized protein</fullName>
    </submittedName>
</protein>
<feature type="region of interest" description="Disordered" evidence="1">
    <location>
        <begin position="1"/>
        <end position="21"/>
    </location>
</feature>
<evidence type="ECO:0000313" key="2">
    <source>
        <dbReference type="EMBL" id="NEZ65139.1"/>
    </source>
</evidence>
<evidence type="ECO:0000256" key="1">
    <source>
        <dbReference type="SAM" id="MobiDB-lite"/>
    </source>
</evidence>
<dbReference type="RefSeq" id="WP_163666000.1">
    <property type="nucleotide sequence ID" value="NZ_QZCE01000002.1"/>
</dbReference>
<evidence type="ECO:0000313" key="3">
    <source>
        <dbReference type="Proteomes" id="UP000473574"/>
    </source>
</evidence>
<name>A0A6M0S9L7_9CYAN</name>
<dbReference type="EMBL" id="QZCE01000002">
    <property type="protein sequence ID" value="NEZ65139.1"/>
    <property type="molecule type" value="Genomic_DNA"/>
</dbReference>
<accession>A0A6M0S9L7</accession>
<comment type="caution">
    <text evidence="2">The sequence shown here is derived from an EMBL/GenBank/DDBJ whole genome shotgun (WGS) entry which is preliminary data.</text>
</comment>
<dbReference type="AlphaFoldDB" id="A0A6M0S9L7"/>
<dbReference type="Proteomes" id="UP000473574">
    <property type="component" value="Unassembled WGS sequence"/>
</dbReference>
<sequence>MRHQIPNGAFGANSAEPVPPTKQVLTQLETVEQLTAYAMYLIDSAVEPPTFSFFDIDCVIFTKFIEEAETLPQPVKLALAISLLGEVLLMEQQDYHNVGQLLPRKATTQS</sequence>
<reference evidence="2 3" key="1">
    <citation type="journal article" date="2020" name="Microb. Ecol.">
        <title>Ecogenomics of the Marine Benthic Filamentous Cyanobacterium Adonisia.</title>
        <authorList>
            <person name="Walter J.M."/>
            <person name="Coutinho F.H."/>
            <person name="Leomil L."/>
            <person name="Hargreaves P.I."/>
            <person name="Campeao M.E."/>
            <person name="Vieira V.V."/>
            <person name="Silva B.S."/>
            <person name="Fistarol G.O."/>
            <person name="Salomon P.S."/>
            <person name="Sawabe T."/>
            <person name="Mino S."/>
            <person name="Hosokawa M."/>
            <person name="Miyashita H."/>
            <person name="Maruyama F."/>
            <person name="van Verk M.C."/>
            <person name="Dutilh B.E."/>
            <person name="Thompson C.C."/>
            <person name="Thompson F.L."/>
        </authorList>
    </citation>
    <scope>NUCLEOTIDE SEQUENCE [LARGE SCALE GENOMIC DNA]</scope>
    <source>
        <strain evidence="2 3">CCMR0082</strain>
    </source>
</reference>
<proteinExistence type="predicted"/>